<accession>A0A0A6PHE5</accession>
<proteinExistence type="predicted"/>
<evidence type="ECO:0000313" key="2">
    <source>
        <dbReference type="EMBL" id="KHD05459.1"/>
    </source>
</evidence>
<protein>
    <recommendedName>
        <fullName evidence="1">YrdC-like domain-containing protein</fullName>
    </recommendedName>
</protein>
<dbReference type="EMBL" id="JSZA02000055">
    <property type="protein sequence ID" value="KHD05459.1"/>
    <property type="molecule type" value="Genomic_DNA"/>
</dbReference>
<dbReference type="SUPFAM" id="SSF55821">
    <property type="entry name" value="YrdC/RibB"/>
    <property type="match status" value="1"/>
</dbReference>
<dbReference type="InterPro" id="IPR017945">
    <property type="entry name" value="DHBP_synth_RibB-like_a/b_dom"/>
</dbReference>
<reference evidence="2 3" key="1">
    <citation type="journal article" date="2016" name="Front. Microbiol.">
        <title>Single-Cell (Meta-)Genomics of a Dimorphic Candidatus Thiomargarita nelsonii Reveals Genomic Plasticity.</title>
        <authorList>
            <person name="Flood B.E."/>
            <person name="Fliss P."/>
            <person name="Jones D.S."/>
            <person name="Dick G.J."/>
            <person name="Jain S."/>
            <person name="Kaster A.K."/>
            <person name="Winkel M."/>
            <person name="Mussmann M."/>
            <person name="Bailey J."/>
        </authorList>
    </citation>
    <scope>NUCLEOTIDE SEQUENCE [LARGE SCALE GENOMIC DNA]</scope>
    <source>
        <strain evidence="2">Hydrate Ridge</strain>
    </source>
</reference>
<gene>
    <name evidence="2" type="ORF">PN36_15410</name>
</gene>
<dbReference type="Gene3D" id="3.90.870.10">
    <property type="entry name" value="DHBP synthase"/>
    <property type="match status" value="1"/>
</dbReference>
<dbReference type="PANTHER" id="PTHR42828">
    <property type="entry name" value="DHBP SYNTHASE RIBB-LIKE ALPHA/BETA DOMAIN-CONTAINING PROTEIN"/>
    <property type="match status" value="1"/>
</dbReference>
<dbReference type="NCBIfam" id="TIGR00057">
    <property type="entry name" value="L-threonylcarbamoyladenylate synthase"/>
    <property type="match status" value="1"/>
</dbReference>
<dbReference type="PANTHER" id="PTHR42828:SF3">
    <property type="entry name" value="THREONYLCARBAMOYL-AMP SYNTHASE"/>
    <property type="match status" value="1"/>
</dbReference>
<dbReference type="Proteomes" id="UP000030428">
    <property type="component" value="Unassembled WGS sequence"/>
</dbReference>
<dbReference type="InterPro" id="IPR052532">
    <property type="entry name" value="SUA5_domain"/>
</dbReference>
<keyword evidence="3" id="KW-1185">Reference proteome</keyword>
<dbReference type="GO" id="GO:0003725">
    <property type="term" value="F:double-stranded RNA binding"/>
    <property type="evidence" value="ECO:0007669"/>
    <property type="project" value="InterPro"/>
</dbReference>
<dbReference type="Pfam" id="PF01300">
    <property type="entry name" value="Sua5_yciO_yrdC"/>
    <property type="match status" value="1"/>
</dbReference>
<evidence type="ECO:0000259" key="1">
    <source>
        <dbReference type="PROSITE" id="PS51163"/>
    </source>
</evidence>
<evidence type="ECO:0000313" key="3">
    <source>
        <dbReference type="Proteomes" id="UP000030428"/>
    </source>
</evidence>
<feature type="domain" description="YrdC-like" evidence="1">
    <location>
        <begin position="14"/>
        <end position="200"/>
    </location>
</feature>
<organism evidence="2 3">
    <name type="scientific">Candidatus Thiomargarita nelsonii</name>
    <dbReference type="NCBI Taxonomy" id="1003181"/>
    <lineage>
        <taxon>Bacteria</taxon>
        <taxon>Pseudomonadati</taxon>
        <taxon>Pseudomonadota</taxon>
        <taxon>Gammaproteobacteria</taxon>
        <taxon>Thiotrichales</taxon>
        <taxon>Thiotrichaceae</taxon>
        <taxon>Thiomargarita</taxon>
    </lineage>
</organism>
<name>A0A0A6PHE5_9GAMM</name>
<sequence length="204" mass="22623">MSQFLTIHPTNPQKLLINQVVDIIRSGGLMVYPTDSCYALGCHIGDKAAMERMSQIRQIDKEHNFTLVCNDLSEIATYAKVDNSAFRQMKALTPGPYTFILKASHEVPRRLQNPKRKTIGLRVPDHAIVQAILGTLGEPIMSSTLIMPGKEIPETEPDTIRELLAKQVDMIIDGGHCGFEATTVVNMMTDPPQILRHGKGAFDN</sequence>
<dbReference type="InterPro" id="IPR006070">
    <property type="entry name" value="Sua5-like_dom"/>
</dbReference>
<dbReference type="PROSITE" id="PS51163">
    <property type="entry name" value="YRDC"/>
    <property type="match status" value="1"/>
</dbReference>
<comment type="caution">
    <text evidence="2">The sequence shown here is derived from an EMBL/GenBank/DDBJ whole genome shotgun (WGS) entry which is preliminary data.</text>
</comment>
<dbReference type="AlphaFoldDB" id="A0A0A6PHE5"/>